<proteinExistence type="predicted"/>
<dbReference type="AlphaFoldDB" id="A0AB34H9A7"/>
<accession>A0AB34H9A7</accession>
<organism evidence="2 3">
    <name type="scientific">Eschrichtius robustus</name>
    <name type="common">California gray whale</name>
    <name type="synonym">Eschrichtius gibbosus</name>
    <dbReference type="NCBI Taxonomy" id="9764"/>
    <lineage>
        <taxon>Eukaryota</taxon>
        <taxon>Metazoa</taxon>
        <taxon>Chordata</taxon>
        <taxon>Craniata</taxon>
        <taxon>Vertebrata</taxon>
        <taxon>Euteleostomi</taxon>
        <taxon>Mammalia</taxon>
        <taxon>Eutheria</taxon>
        <taxon>Laurasiatheria</taxon>
        <taxon>Artiodactyla</taxon>
        <taxon>Whippomorpha</taxon>
        <taxon>Cetacea</taxon>
        <taxon>Mysticeti</taxon>
        <taxon>Eschrichtiidae</taxon>
        <taxon>Eschrichtius</taxon>
    </lineage>
</organism>
<reference evidence="2 3" key="1">
    <citation type="submission" date="2022-11" db="EMBL/GenBank/DDBJ databases">
        <title>Whole genome sequence of Eschrichtius robustus ER-17-0199.</title>
        <authorList>
            <person name="Bruniche-Olsen A."/>
            <person name="Black A.N."/>
            <person name="Fields C.J."/>
            <person name="Walden K."/>
            <person name="Dewoody J.A."/>
        </authorList>
    </citation>
    <scope>NUCLEOTIDE SEQUENCE [LARGE SCALE GENOMIC DNA]</scope>
    <source>
        <strain evidence="2">ER-17-0199</strain>
        <tissue evidence="2">Blubber</tissue>
    </source>
</reference>
<gene>
    <name evidence="2" type="ORF">J1605_005694</name>
</gene>
<comment type="caution">
    <text evidence="2">The sequence shown here is derived from an EMBL/GenBank/DDBJ whole genome shotgun (WGS) entry which is preliminary data.</text>
</comment>
<name>A0AB34H9A7_ESCRO</name>
<evidence type="ECO:0000313" key="3">
    <source>
        <dbReference type="Proteomes" id="UP001159641"/>
    </source>
</evidence>
<feature type="region of interest" description="Disordered" evidence="1">
    <location>
        <begin position="73"/>
        <end position="129"/>
    </location>
</feature>
<protein>
    <submittedName>
        <fullName evidence="2">Uncharacterized protein</fullName>
    </submittedName>
</protein>
<sequence length="129" mass="13116">MFEVEVHSLVFHTSRGPIKVNVKTAQDSLPDLPDSWGSGSGPSLQGDKRAALGLRVALGLAGFADWGTSAPLSHTLREPPHPPAPIHPEVKGCSTEGRVAAASTVRSGAPGSRGGGAAWAPRGAPPEAA</sequence>
<evidence type="ECO:0000313" key="2">
    <source>
        <dbReference type="EMBL" id="KAJ8787792.1"/>
    </source>
</evidence>
<evidence type="ECO:0000256" key="1">
    <source>
        <dbReference type="SAM" id="MobiDB-lite"/>
    </source>
</evidence>
<feature type="compositionally biased region" description="Low complexity" evidence="1">
    <location>
        <begin position="118"/>
        <end position="129"/>
    </location>
</feature>
<keyword evidence="3" id="KW-1185">Reference proteome</keyword>
<dbReference type="Proteomes" id="UP001159641">
    <property type="component" value="Unassembled WGS sequence"/>
</dbReference>
<dbReference type="EMBL" id="JAIQCJ010001731">
    <property type="protein sequence ID" value="KAJ8787792.1"/>
    <property type="molecule type" value="Genomic_DNA"/>
</dbReference>